<dbReference type="RefSeq" id="WP_017513838.1">
    <property type="nucleotide sequence ID" value="NZ_CP037900.1"/>
</dbReference>
<dbReference type="Gene3D" id="3.40.50.720">
    <property type="entry name" value="NAD(P)-binding Rossmann-like Domain"/>
    <property type="match status" value="1"/>
</dbReference>
<accession>A0A132HCY7</accession>
<dbReference type="InterPro" id="IPR036291">
    <property type="entry name" value="NAD(P)-bd_dom_sf"/>
</dbReference>
<protein>
    <submittedName>
        <fullName evidence="1">Complex I NDUFA9 subunit family protein</fullName>
    </submittedName>
</protein>
<dbReference type="SUPFAM" id="SSF51735">
    <property type="entry name" value="NAD(P)-binding Rossmann-fold domains"/>
    <property type="match status" value="1"/>
</dbReference>
<gene>
    <name evidence="1" type="ORF">DDF84_000895</name>
</gene>
<evidence type="ECO:0000313" key="2">
    <source>
        <dbReference type="Proteomes" id="UP000253772"/>
    </source>
</evidence>
<evidence type="ECO:0000313" key="1">
    <source>
        <dbReference type="EMBL" id="QBP08396.1"/>
    </source>
</evidence>
<name>A0A132HCY7_9BURK</name>
<dbReference type="PANTHER" id="PTHR12126:SF11">
    <property type="entry name" value="NADH DEHYDROGENASE [UBIQUINONE] 1 ALPHA SUBCOMPLEX SUBUNIT 9, MITOCHONDRIAL"/>
    <property type="match status" value="1"/>
</dbReference>
<proteinExistence type="predicted"/>
<dbReference type="InterPro" id="IPR051207">
    <property type="entry name" value="ComplexI_NDUFA9_subunit"/>
</dbReference>
<dbReference type="Pfam" id="PF01370">
    <property type="entry name" value="Epimerase"/>
    <property type="match status" value="1"/>
</dbReference>
<dbReference type="PANTHER" id="PTHR12126">
    <property type="entry name" value="NADH-UBIQUINONE OXIDOREDUCTASE 39 KDA SUBUNIT-RELATED"/>
    <property type="match status" value="1"/>
</dbReference>
<dbReference type="AlphaFoldDB" id="A0A132HCY7"/>
<dbReference type="InterPro" id="IPR001509">
    <property type="entry name" value="Epimerase_deHydtase"/>
</dbReference>
<dbReference type="CDD" id="cd05271">
    <property type="entry name" value="NDUFA9_like_SDR_a"/>
    <property type="match status" value="1"/>
</dbReference>
<reference evidence="1 2" key="1">
    <citation type="submission" date="2019-03" db="EMBL/GenBank/DDBJ databases">
        <title>Comparative insights into the high quality Complete genome sequence of highly metal resistant Cupriavidus metallidurans strain BS1 isolated from a gold-copper mine.</title>
        <authorList>
            <person name="Mazhar H.S."/>
            <person name="Rensing C."/>
        </authorList>
    </citation>
    <scope>NUCLEOTIDE SEQUENCE [LARGE SCALE GENOMIC DNA]</scope>
    <source>
        <strain evidence="1 2">BS1</strain>
    </source>
</reference>
<organism evidence="1 2">
    <name type="scientific">Cupriavidus metallidurans</name>
    <dbReference type="NCBI Taxonomy" id="119219"/>
    <lineage>
        <taxon>Bacteria</taxon>
        <taxon>Pseudomonadati</taxon>
        <taxon>Pseudomonadota</taxon>
        <taxon>Betaproteobacteria</taxon>
        <taxon>Burkholderiales</taxon>
        <taxon>Burkholderiaceae</taxon>
        <taxon>Cupriavidus</taxon>
    </lineage>
</organism>
<dbReference type="Proteomes" id="UP000253772">
    <property type="component" value="Chromosome c1"/>
</dbReference>
<dbReference type="OrthoDB" id="5292533at2"/>
<sequence length="340" mass="36241">MQTSNVLVIGGAGFIGSHLISRLAGAATASGAPLDPASNPDSPIAPERIIVGTRNVEHAQHLLLLPRVEVIELGLADAAVLDDAIGSLGVDGIVVNLVGVLHGERGDPYGPQFAAAHVDLPRQVVESCKRTGVRRLLHMSALGADPQGPSMYLRSKGDGGRIVRESGLDWTIFRPSVVFGPDDHFLNLFAQLQQMAPVVPLACAHARFQPVFVLDVVQAFVNAMVHPETIGQVYELGGPQVYTLEELVRFAGRASGHPRPVIALPDALARMQAAVLEHVPGGTVLSRDNLDSMRLDNVLAHPMAAELGVRPVSLEVVMTDVLSGRNRDSALQFMRGSVHR</sequence>
<dbReference type="EMBL" id="CP037900">
    <property type="protein sequence ID" value="QBP08396.1"/>
    <property type="molecule type" value="Genomic_DNA"/>
</dbReference>
<dbReference type="GO" id="GO:0044877">
    <property type="term" value="F:protein-containing complex binding"/>
    <property type="evidence" value="ECO:0007669"/>
    <property type="project" value="TreeGrafter"/>
</dbReference>